<dbReference type="OrthoDB" id="110606at2759"/>
<evidence type="ECO:0000259" key="5">
    <source>
        <dbReference type="SMART" id="SM00043"/>
    </source>
</evidence>
<dbReference type="STRING" id="29170.A0A368GVS9"/>
<evidence type="ECO:0000256" key="2">
    <source>
        <dbReference type="ARBA" id="ARBA00022690"/>
    </source>
</evidence>
<dbReference type="AlphaFoldDB" id="A0A368GVS9"/>
<proteinExistence type="inferred from homology"/>
<dbReference type="SUPFAM" id="SSF54403">
    <property type="entry name" value="Cystatin/monellin"/>
    <property type="match status" value="1"/>
</dbReference>
<accession>A0A368GVS9</accession>
<dbReference type="SMR" id="A0A368GVS9"/>
<evidence type="ECO:0000256" key="1">
    <source>
        <dbReference type="ARBA" id="ARBA00009403"/>
    </source>
</evidence>
<comment type="similarity">
    <text evidence="1">Belongs to the cystatin family.</text>
</comment>
<feature type="domain" description="Cystatin" evidence="5">
    <location>
        <begin position="20"/>
        <end position="130"/>
    </location>
</feature>
<dbReference type="GO" id="GO:0005737">
    <property type="term" value="C:cytoplasm"/>
    <property type="evidence" value="ECO:0007669"/>
    <property type="project" value="TreeGrafter"/>
</dbReference>
<dbReference type="SMART" id="SM00043">
    <property type="entry name" value="CY"/>
    <property type="match status" value="1"/>
</dbReference>
<feature type="signal peptide" evidence="4">
    <location>
        <begin position="1"/>
        <end position="19"/>
    </location>
</feature>
<sequence length="136" mass="15328">MRNFFVVLVFASAVMYIHGQMLGGITTQDPNDPEYMVKAWKAAKEVKSNGENLMIPIKVKKAKSQVVAGVRYILEVLYGESTCLKVGSITPAMMATYCRRKKGGSKALYKVEIWEKPWQNFEKYTVTKIRDIAAGK</sequence>
<evidence type="ECO:0000313" key="6">
    <source>
        <dbReference type="EMBL" id="RCN47449.1"/>
    </source>
</evidence>
<protein>
    <submittedName>
        <fullName evidence="6">Cystatin domain protein</fullName>
    </submittedName>
</protein>
<dbReference type="GO" id="GO:0005615">
    <property type="term" value="C:extracellular space"/>
    <property type="evidence" value="ECO:0007669"/>
    <property type="project" value="TreeGrafter"/>
</dbReference>
<organism evidence="6 7">
    <name type="scientific">Ancylostoma caninum</name>
    <name type="common">Dog hookworm</name>
    <dbReference type="NCBI Taxonomy" id="29170"/>
    <lineage>
        <taxon>Eukaryota</taxon>
        <taxon>Metazoa</taxon>
        <taxon>Ecdysozoa</taxon>
        <taxon>Nematoda</taxon>
        <taxon>Chromadorea</taxon>
        <taxon>Rhabditida</taxon>
        <taxon>Rhabditina</taxon>
        <taxon>Rhabditomorpha</taxon>
        <taxon>Strongyloidea</taxon>
        <taxon>Ancylostomatidae</taxon>
        <taxon>Ancylostomatinae</taxon>
        <taxon>Ancylostoma</taxon>
    </lineage>
</organism>
<comment type="caution">
    <text evidence="6">The sequence shown here is derived from an EMBL/GenBank/DDBJ whole genome shotgun (WGS) entry which is preliminary data.</text>
</comment>
<dbReference type="Gene3D" id="3.10.450.10">
    <property type="match status" value="1"/>
</dbReference>
<dbReference type="InterPro" id="IPR000010">
    <property type="entry name" value="Cystatin_dom"/>
</dbReference>
<dbReference type="PANTHER" id="PTHR46186">
    <property type="entry name" value="CYSTATIN"/>
    <property type="match status" value="1"/>
</dbReference>
<evidence type="ECO:0000256" key="3">
    <source>
        <dbReference type="ARBA" id="ARBA00022704"/>
    </source>
</evidence>
<dbReference type="Pfam" id="PF00031">
    <property type="entry name" value="Cystatin"/>
    <property type="match status" value="1"/>
</dbReference>
<dbReference type="GO" id="GO:0031982">
    <property type="term" value="C:vesicle"/>
    <property type="evidence" value="ECO:0007669"/>
    <property type="project" value="TreeGrafter"/>
</dbReference>
<reference evidence="6 7" key="1">
    <citation type="submission" date="2014-10" db="EMBL/GenBank/DDBJ databases">
        <title>Draft genome of the hookworm Ancylostoma caninum.</title>
        <authorList>
            <person name="Mitreva M."/>
        </authorList>
    </citation>
    <scope>NUCLEOTIDE SEQUENCE [LARGE SCALE GENOMIC DNA]</scope>
    <source>
        <strain evidence="6 7">Baltimore</strain>
    </source>
</reference>
<keyword evidence="7" id="KW-1185">Reference proteome</keyword>
<keyword evidence="4" id="KW-0732">Signal</keyword>
<keyword evidence="2" id="KW-0646">Protease inhibitor</keyword>
<dbReference type="PANTHER" id="PTHR46186:SF2">
    <property type="entry name" value="CYSTATIN"/>
    <property type="match status" value="1"/>
</dbReference>
<evidence type="ECO:0000313" key="7">
    <source>
        <dbReference type="Proteomes" id="UP000252519"/>
    </source>
</evidence>
<dbReference type="GO" id="GO:0004869">
    <property type="term" value="F:cysteine-type endopeptidase inhibitor activity"/>
    <property type="evidence" value="ECO:0007669"/>
    <property type="project" value="UniProtKB-KW"/>
</dbReference>
<evidence type="ECO:0000256" key="4">
    <source>
        <dbReference type="SAM" id="SignalP"/>
    </source>
</evidence>
<feature type="chain" id="PRO_5018696140" evidence="4">
    <location>
        <begin position="20"/>
        <end position="136"/>
    </location>
</feature>
<dbReference type="Proteomes" id="UP000252519">
    <property type="component" value="Unassembled WGS sequence"/>
</dbReference>
<dbReference type="EMBL" id="JOJR01000062">
    <property type="protein sequence ID" value="RCN47449.1"/>
    <property type="molecule type" value="Genomic_DNA"/>
</dbReference>
<dbReference type="InterPro" id="IPR046350">
    <property type="entry name" value="Cystatin_sf"/>
</dbReference>
<name>A0A368GVS9_ANCCA</name>
<keyword evidence="3" id="KW-0789">Thiol protease inhibitor</keyword>
<dbReference type="CDD" id="cd00042">
    <property type="entry name" value="CY"/>
    <property type="match status" value="1"/>
</dbReference>
<gene>
    <name evidence="6" type="ORF">ANCCAN_06480</name>
</gene>